<dbReference type="Pfam" id="PF00069">
    <property type="entry name" value="Pkinase"/>
    <property type="match status" value="1"/>
</dbReference>
<gene>
    <name evidence="8" type="ORF">FGO68_gene16449</name>
</gene>
<reference evidence="8" key="1">
    <citation type="submission" date="2019-06" db="EMBL/GenBank/DDBJ databases">
        <authorList>
            <person name="Zheng W."/>
        </authorList>
    </citation>
    <scope>NUCLEOTIDE SEQUENCE</scope>
    <source>
        <strain evidence="8">QDHG01</strain>
    </source>
</reference>
<evidence type="ECO:0000256" key="3">
    <source>
        <dbReference type="ARBA" id="ARBA00022741"/>
    </source>
</evidence>
<keyword evidence="4" id="KW-0418">Kinase</keyword>
<dbReference type="SMART" id="SM00220">
    <property type="entry name" value="S_TKc"/>
    <property type="match status" value="1"/>
</dbReference>
<feature type="region of interest" description="Disordered" evidence="6">
    <location>
        <begin position="365"/>
        <end position="413"/>
    </location>
</feature>
<feature type="compositionally biased region" description="Basic and acidic residues" evidence="6">
    <location>
        <begin position="1279"/>
        <end position="1288"/>
    </location>
</feature>
<feature type="compositionally biased region" description="Basic residues" evidence="6">
    <location>
        <begin position="859"/>
        <end position="872"/>
    </location>
</feature>
<dbReference type="EMBL" id="RRYP01000938">
    <property type="protein sequence ID" value="TNV86631.1"/>
    <property type="molecule type" value="Genomic_DNA"/>
</dbReference>
<accession>A0A8J8T9Q8</accession>
<name>A0A8J8T9Q8_HALGN</name>
<comment type="caution">
    <text evidence="8">The sequence shown here is derived from an EMBL/GenBank/DDBJ whole genome shotgun (WGS) entry which is preliminary data.</text>
</comment>
<proteinExistence type="predicted"/>
<feature type="region of interest" description="Disordered" evidence="6">
    <location>
        <begin position="1149"/>
        <end position="1169"/>
    </location>
</feature>
<dbReference type="InterPro" id="IPR011009">
    <property type="entry name" value="Kinase-like_dom_sf"/>
</dbReference>
<dbReference type="PANTHER" id="PTHR24345">
    <property type="entry name" value="SERINE/THREONINE-PROTEIN KINASE PLK"/>
    <property type="match status" value="1"/>
</dbReference>
<dbReference type="OrthoDB" id="1668230at2759"/>
<evidence type="ECO:0000256" key="5">
    <source>
        <dbReference type="ARBA" id="ARBA00022840"/>
    </source>
</evidence>
<feature type="domain" description="Protein kinase" evidence="7">
    <location>
        <begin position="446"/>
        <end position="776"/>
    </location>
</feature>
<dbReference type="InterPro" id="IPR008271">
    <property type="entry name" value="Ser/Thr_kinase_AS"/>
</dbReference>
<feature type="compositionally biased region" description="Basic and acidic residues" evidence="6">
    <location>
        <begin position="373"/>
        <end position="390"/>
    </location>
</feature>
<sequence length="1361" mass="153101">MDIIISVGTPQIAIAQSQAQPTVPMIELSPNALVATNLEVLDEGDLEIQCIENKADKKKPEKLQTAQNVADKSLQQQNKARKRTTAISSKQEKRSESQQSAGVGLGHMAQASLSAIKPRPLDMLVDYVCAVAVSAKSKIAPGQAAAQNTNIEGVNEARVTLNAGRQKYIYVMHSHRIFRTSYYTKLGRALLQIYLQPDYKYAGSALVSMGNINSCVIPQNLIHMASGVNTNPQNKLIDPTGHSTAGKFNYNSERQKAIVPTFNKQDFANGVEVLDVRFANLDIMDLSKQLVNHYHTNYGHQDAPPTPITAQKKTKTRQRSATQAKNKPFIDSASLLENSPEVWKIGKHLQELFFVFHSKSAIQRQATSTGTNEESKDRVKPSNHQQDKSRSNSGGSGKHEGGANNQYVTQNPSNRLKLNDYQWDNIGEWQELLSSYLIQSNVWQRYEKGNTLGVGAQGQVVIAQRIVHKFDPNFTMGRKDTNRQLTRRQTRLQKRMLSLQVEDIDKNMAIKIINKSAEAQASFSTPYFIPMTDSIKAEIEVHWRLDQCDGVLRMLEIFEDEMHVYIVLEFQEYGSLHQHLIKKKRFTEAQTKLLVEQLLLTVDFMHRQGIIHRDIKLENILVGDIEDQEHFDVKLADFGIALVFPTNKNFGKPLMDLKLMKQFPNYYTSVCPSKQFERCGTPCYIGPEMLRGEGYDEKVDLFSLGSVMFNMITGTYLFKGKDVNDMLINNKLCDLVQKKSQMGSFPKLCIDLLFQLLNPNPKQRPSAEQALSHPWFIEHQPAIQKLIEFNKNPHLVQPFLEFIEAAAAVVAASQPHLPHFPQDSRKLSSGGNDDLMVSPNHHNTADHQESKEPPAYKKTTLRKKKSKKRIKSTKIGIPSAEGQELNGQITKNIAKQEETKNYFSGRQSVFPSAQLAAVQPSGSGGFQIGNSDLRESQMTDANKAAFINFVNARNNPNQSGAQRSKGRRNSNLNYFDMLRSGLPQIQADIILNNHQSGFQLAPVASGYLEMPVSPRNGIQKQATRMSKQSIQNKSKSQMGLGAQGGGGALQNNQNLQIGSFERNRRQSIVPELIKKEDTQQQNIQITAIPAANQESAAEAQSRLERGRKLGVKKESSKLKLGIMARPAELEKEKNKSSFQAEIKESRRTPECCARGKQNSVAKDREVDKDSDIQELRVEEDDFSPIEMNKGDKKSMHKLMTRKMDDTELNFAMRNCKDQAGHRTTFENATPQIGVQGPQVQKNDQRSNQRLVSVSPFQDQHLNIEISKNNKSTPSQGQQKRPEKEEQMKIDWNASESIKLTDSDNENVSHRFKSSNERHFRSPKRSKLSAKLPRVVSTKSSKSNNVFVSVGEKRQFIHLPLQ</sequence>
<evidence type="ECO:0000313" key="9">
    <source>
        <dbReference type="Proteomes" id="UP000785679"/>
    </source>
</evidence>
<keyword evidence="1" id="KW-0723">Serine/threonine-protein kinase</keyword>
<feature type="region of interest" description="Disordered" evidence="6">
    <location>
        <begin position="818"/>
        <end position="883"/>
    </location>
</feature>
<dbReference type="PANTHER" id="PTHR24345:SF91">
    <property type="entry name" value="SERINE_THREONINE-PROTEIN KINASE PLK4"/>
    <property type="match status" value="1"/>
</dbReference>
<keyword evidence="5" id="KW-0067">ATP-binding</keyword>
<evidence type="ECO:0000256" key="1">
    <source>
        <dbReference type="ARBA" id="ARBA00022527"/>
    </source>
</evidence>
<feature type="region of interest" description="Disordered" evidence="6">
    <location>
        <begin position="57"/>
        <end position="103"/>
    </location>
</feature>
<protein>
    <recommendedName>
        <fullName evidence="7">Protein kinase domain-containing protein</fullName>
    </recommendedName>
</protein>
<evidence type="ECO:0000256" key="4">
    <source>
        <dbReference type="ARBA" id="ARBA00022777"/>
    </source>
</evidence>
<dbReference type="PROSITE" id="PS50011">
    <property type="entry name" value="PROTEIN_KINASE_DOM"/>
    <property type="match status" value="1"/>
</dbReference>
<dbReference type="GO" id="GO:0005634">
    <property type="term" value="C:nucleus"/>
    <property type="evidence" value="ECO:0007669"/>
    <property type="project" value="TreeGrafter"/>
</dbReference>
<dbReference type="SUPFAM" id="SSF56112">
    <property type="entry name" value="Protein kinase-like (PK-like)"/>
    <property type="match status" value="1"/>
</dbReference>
<dbReference type="GO" id="GO:0004674">
    <property type="term" value="F:protein serine/threonine kinase activity"/>
    <property type="evidence" value="ECO:0007669"/>
    <property type="project" value="UniProtKB-KW"/>
</dbReference>
<dbReference type="GO" id="GO:0005524">
    <property type="term" value="F:ATP binding"/>
    <property type="evidence" value="ECO:0007669"/>
    <property type="project" value="UniProtKB-KW"/>
</dbReference>
<feature type="compositionally biased region" description="Polar residues" evidence="6">
    <location>
        <begin position="1263"/>
        <end position="1278"/>
    </location>
</feature>
<evidence type="ECO:0000313" key="8">
    <source>
        <dbReference type="EMBL" id="TNV86631.1"/>
    </source>
</evidence>
<feature type="compositionally biased region" description="Polar residues" evidence="6">
    <location>
        <begin position="64"/>
        <end position="78"/>
    </location>
</feature>
<dbReference type="PROSITE" id="PS00108">
    <property type="entry name" value="PROTEIN_KINASE_ST"/>
    <property type="match status" value="1"/>
</dbReference>
<keyword evidence="3" id="KW-0547">Nucleotide-binding</keyword>
<feature type="region of interest" description="Disordered" evidence="6">
    <location>
        <begin position="297"/>
        <end position="326"/>
    </location>
</feature>
<feature type="region of interest" description="Disordered" evidence="6">
    <location>
        <begin position="1226"/>
        <end position="1248"/>
    </location>
</feature>
<dbReference type="Proteomes" id="UP000785679">
    <property type="component" value="Unassembled WGS sequence"/>
</dbReference>
<evidence type="ECO:0000256" key="2">
    <source>
        <dbReference type="ARBA" id="ARBA00022679"/>
    </source>
</evidence>
<dbReference type="Gene3D" id="1.10.510.10">
    <property type="entry name" value="Transferase(Phosphotransferase) domain 1"/>
    <property type="match status" value="1"/>
</dbReference>
<dbReference type="InterPro" id="IPR000719">
    <property type="entry name" value="Prot_kinase_dom"/>
</dbReference>
<organism evidence="8 9">
    <name type="scientific">Halteria grandinella</name>
    <dbReference type="NCBI Taxonomy" id="5974"/>
    <lineage>
        <taxon>Eukaryota</taxon>
        <taxon>Sar</taxon>
        <taxon>Alveolata</taxon>
        <taxon>Ciliophora</taxon>
        <taxon>Intramacronucleata</taxon>
        <taxon>Spirotrichea</taxon>
        <taxon>Stichotrichia</taxon>
        <taxon>Sporadotrichida</taxon>
        <taxon>Halteriidae</taxon>
        <taxon>Halteria</taxon>
    </lineage>
</organism>
<keyword evidence="2" id="KW-0808">Transferase</keyword>
<evidence type="ECO:0000259" key="7">
    <source>
        <dbReference type="PROSITE" id="PS50011"/>
    </source>
</evidence>
<feature type="compositionally biased region" description="Polar residues" evidence="6">
    <location>
        <begin position="403"/>
        <end position="413"/>
    </location>
</feature>
<feature type="region of interest" description="Disordered" evidence="6">
    <location>
        <begin position="1263"/>
        <end position="1340"/>
    </location>
</feature>
<feature type="compositionally biased region" description="Basic and acidic residues" evidence="6">
    <location>
        <begin position="843"/>
        <end position="855"/>
    </location>
</feature>
<evidence type="ECO:0000256" key="6">
    <source>
        <dbReference type="SAM" id="MobiDB-lite"/>
    </source>
</evidence>
<keyword evidence="9" id="KW-1185">Reference proteome</keyword>